<evidence type="ECO:0000313" key="2">
    <source>
        <dbReference type="Proteomes" id="UP001283361"/>
    </source>
</evidence>
<dbReference type="AlphaFoldDB" id="A0AAE1D6A9"/>
<dbReference type="Proteomes" id="UP001283361">
    <property type="component" value="Unassembled WGS sequence"/>
</dbReference>
<evidence type="ECO:0000313" key="1">
    <source>
        <dbReference type="EMBL" id="KAK3758370.1"/>
    </source>
</evidence>
<comment type="caution">
    <text evidence="1">The sequence shown here is derived from an EMBL/GenBank/DDBJ whole genome shotgun (WGS) entry which is preliminary data.</text>
</comment>
<keyword evidence="2" id="KW-1185">Reference proteome</keyword>
<reference evidence="1" key="1">
    <citation type="journal article" date="2023" name="G3 (Bethesda)">
        <title>A reference genome for the long-term kleptoplast-retaining sea slug Elysia crispata morphotype clarki.</title>
        <authorList>
            <person name="Eastman K.E."/>
            <person name="Pendleton A.L."/>
            <person name="Shaikh M.A."/>
            <person name="Suttiyut T."/>
            <person name="Ogas R."/>
            <person name="Tomko P."/>
            <person name="Gavelis G."/>
            <person name="Widhalm J.R."/>
            <person name="Wisecaver J.H."/>
        </authorList>
    </citation>
    <scope>NUCLEOTIDE SEQUENCE</scope>
    <source>
        <strain evidence="1">ECLA1</strain>
    </source>
</reference>
<organism evidence="1 2">
    <name type="scientific">Elysia crispata</name>
    <name type="common">lettuce slug</name>
    <dbReference type="NCBI Taxonomy" id="231223"/>
    <lineage>
        <taxon>Eukaryota</taxon>
        <taxon>Metazoa</taxon>
        <taxon>Spiralia</taxon>
        <taxon>Lophotrochozoa</taxon>
        <taxon>Mollusca</taxon>
        <taxon>Gastropoda</taxon>
        <taxon>Heterobranchia</taxon>
        <taxon>Euthyneura</taxon>
        <taxon>Panpulmonata</taxon>
        <taxon>Sacoglossa</taxon>
        <taxon>Placobranchoidea</taxon>
        <taxon>Plakobranchidae</taxon>
        <taxon>Elysia</taxon>
    </lineage>
</organism>
<name>A0AAE1D6A9_9GAST</name>
<accession>A0AAE1D6A9</accession>
<protein>
    <submittedName>
        <fullName evidence="1">Uncharacterized protein</fullName>
    </submittedName>
</protein>
<sequence length="67" mass="7444">MRLFLFDSQEATFRSRKEVSEAQQVSFAEHGLTGLTKFFVQFCPTLRPRRSDQVHGSDEGPGLAAAG</sequence>
<proteinExistence type="predicted"/>
<dbReference type="EMBL" id="JAWDGP010005274">
    <property type="protein sequence ID" value="KAK3758370.1"/>
    <property type="molecule type" value="Genomic_DNA"/>
</dbReference>
<gene>
    <name evidence="1" type="ORF">RRG08_004190</name>
</gene>